<name>A0A8S5RHB0_9VIRU</name>
<sequence>MWTSRCSALNYQHNTTRIHMIERSRVWFARTINEEMSYRADKGVTEHSQVARSANINSIFGKTW</sequence>
<organism evidence="1">
    <name type="scientific">virus sp. ctiha2</name>
    <dbReference type="NCBI Taxonomy" id="2827299"/>
    <lineage>
        <taxon>Viruses</taxon>
    </lineage>
</organism>
<reference evidence="1" key="1">
    <citation type="journal article" date="2021" name="Proc. Natl. Acad. Sci. U.S.A.">
        <title>A Catalog of Tens of Thousands of Viruses from Human Metagenomes Reveals Hidden Associations with Chronic Diseases.</title>
        <authorList>
            <person name="Tisza M.J."/>
            <person name="Buck C.B."/>
        </authorList>
    </citation>
    <scope>NUCLEOTIDE SEQUENCE</scope>
    <source>
        <strain evidence="1">Ctiha2</strain>
    </source>
</reference>
<protein>
    <submittedName>
        <fullName evidence="1">Uncharacterized protein</fullName>
    </submittedName>
</protein>
<evidence type="ECO:0000313" key="1">
    <source>
        <dbReference type="EMBL" id="DAE30473.1"/>
    </source>
</evidence>
<proteinExistence type="predicted"/>
<dbReference type="EMBL" id="BK059104">
    <property type="protein sequence ID" value="DAE30473.1"/>
    <property type="molecule type" value="Genomic_DNA"/>
</dbReference>
<accession>A0A8S5RHB0</accession>